<dbReference type="EMBL" id="PPXC01000007">
    <property type="protein sequence ID" value="POH73299.1"/>
    <property type="molecule type" value="Genomic_DNA"/>
</dbReference>
<evidence type="ECO:0000313" key="4">
    <source>
        <dbReference type="Proteomes" id="UP000237061"/>
    </source>
</evidence>
<feature type="domain" description="Phage tail collar" evidence="2">
    <location>
        <begin position="8"/>
        <end position="63"/>
    </location>
</feature>
<dbReference type="InterPro" id="IPR011083">
    <property type="entry name" value="Phage_tail_collar_dom"/>
</dbReference>
<dbReference type="SUPFAM" id="SSF88874">
    <property type="entry name" value="Receptor-binding domain of short tail fibre protein gp12"/>
    <property type="match status" value="1"/>
</dbReference>
<dbReference type="Gene3D" id="3.90.1340.10">
    <property type="entry name" value="Phage tail collar domain"/>
    <property type="match status" value="1"/>
</dbReference>
<dbReference type="Proteomes" id="UP000237061">
    <property type="component" value="Unassembled WGS sequence"/>
</dbReference>
<evidence type="ECO:0000259" key="2">
    <source>
        <dbReference type="Pfam" id="PF07484"/>
    </source>
</evidence>
<name>A0A2S3ZW28_ARTGL</name>
<comment type="caution">
    <text evidence="3">The sequence shown here is derived from an EMBL/GenBank/DDBJ whole genome shotgun (WGS) entry which is preliminary data.</text>
</comment>
<evidence type="ECO:0000313" key="3">
    <source>
        <dbReference type="EMBL" id="POH73299.1"/>
    </source>
</evidence>
<gene>
    <name evidence="3" type="ORF">CVS27_10240</name>
</gene>
<keyword evidence="4" id="KW-1185">Reference proteome</keyword>
<dbReference type="InterPro" id="IPR037053">
    <property type="entry name" value="Phage_tail_collar_dom_sf"/>
</dbReference>
<dbReference type="AlphaFoldDB" id="A0A2S3ZW28"/>
<feature type="region of interest" description="Disordered" evidence="1">
    <location>
        <begin position="97"/>
        <end position="118"/>
    </location>
</feature>
<reference evidence="3 4" key="1">
    <citation type="submission" date="2018-01" db="EMBL/GenBank/DDBJ databases">
        <title>Arthrobacter sp. nov., from glaciers in China.</title>
        <authorList>
            <person name="Liu Q."/>
            <person name="Xin Y.-H."/>
        </authorList>
    </citation>
    <scope>NUCLEOTIDE SEQUENCE [LARGE SCALE GENOMIC DNA]</scope>
    <source>
        <strain evidence="3 4">HLT2-12-2</strain>
    </source>
</reference>
<evidence type="ECO:0000256" key="1">
    <source>
        <dbReference type="SAM" id="MobiDB-lite"/>
    </source>
</evidence>
<dbReference type="RefSeq" id="WP_103465648.1">
    <property type="nucleotide sequence ID" value="NZ_PPXB01000007.1"/>
</dbReference>
<dbReference type="OrthoDB" id="9810174at2"/>
<accession>A0A2S3ZW28</accession>
<sequence length="168" mass="17530">MSDPFLAEIRMFAGNFAPRGWALCNGQMMSISQNSALFSLLGTTYGGDGQVTFQLPNLQGRVPVHQSYTGASAAAQVLGNQFGQNTVSLTQANMPAHTHAVPSADGQSSDKPGVGLAPAPGGSYGPVASYSVMAPDLVVGSNQPFDNTQPSLVLNFIIALEGIFPSRW</sequence>
<dbReference type="Pfam" id="PF07484">
    <property type="entry name" value="Collar"/>
    <property type="match status" value="1"/>
</dbReference>
<organism evidence="3 4">
    <name type="scientific">Arthrobacter glacialis</name>
    <dbReference type="NCBI Taxonomy" id="1664"/>
    <lineage>
        <taxon>Bacteria</taxon>
        <taxon>Bacillati</taxon>
        <taxon>Actinomycetota</taxon>
        <taxon>Actinomycetes</taxon>
        <taxon>Micrococcales</taxon>
        <taxon>Micrococcaceae</taxon>
        <taxon>Arthrobacter</taxon>
    </lineage>
</organism>
<protein>
    <submittedName>
        <fullName evidence="3">Phage tail protein</fullName>
    </submittedName>
</protein>
<proteinExistence type="predicted"/>